<dbReference type="InParanoid" id="A0A0V1BJR4"/>
<dbReference type="Proteomes" id="UP000054776">
    <property type="component" value="Unassembled WGS sequence"/>
</dbReference>
<evidence type="ECO:0000313" key="2">
    <source>
        <dbReference type="Proteomes" id="UP000054776"/>
    </source>
</evidence>
<gene>
    <name evidence="1" type="ORF">T01_5698</name>
</gene>
<dbReference type="AlphaFoldDB" id="A0A0V1BJR4"/>
<name>A0A0V1BJR4_TRISP</name>
<reference evidence="1 2" key="1">
    <citation type="submission" date="2015-01" db="EMBL/GenBank/DDBJ databases">
        <title>Evolution of Trichinella species and genotypes.</title>
        <authorList>
            <person name="Korhonen P.K."/>
            <person name="Edoardo P."/>
            <person name="Giuseppe L.R."/>
            <person name="Gasser R.B."/>
        </authorList>
    </citation>
    <scope>NUCLEOTIDE SEQUENCE [LARGE SCALE GENOMIC DNA]</scope>
    <source>
        <strain evidence="1">ISS3</strain>
    </source>
</reference>
<dbReference type="EMBL" id="JYDH01000035">
    <property type="protein sequence ID" value="KRY37261.1"/>
    <property type="molecule type" value="Genomic_DNA"/>
</dbReference>
<sequence length="93" mass="10049">MDCKLKCLISSAAVQCTSAFSGQRMNFCPGEDKNLTHLPCANSSILFNPILGGLNIFPMSPSEKNVAESIPSYHFAVNNFGALLNNKAKLIQD</sequence>
<accession>A0A0V1BJR4</accession>
<protein>
    <submittedName>
        <fullName evidence="1">Uncharacterized protein</fullName>
    </submittedName>
</protein>
<comment type="caution">
    <text evidence="1">The sequence shown here is derived from an EMBL/GenBank/DDBJ whole genome shotgun (WGS) entry which is preliminary data.</text>
</comment>
<evidence type="ECO:0000313" key="1">
    <source>
        <dbReference type="EMBL" id="KRY37261.1"/>
    </source>
</evidence>
<organism evidence="1 2">
    <name type="scientific">Trichinella spiralis</name>
    <name type="common">Trichina worm</name>
    <dbReference type="NCBI Taxonomy" id="6334"/>
    <lineage>
        <taxon>Eukaryota</taxon>
        <taxon>Metazoa</taxon>
        <taxon>Ecdysozoa</taxon>
        <taxon>Nematoda</taxon>
        <taxon>Enoplea</taxon>
        <taxon>Dorylaimia</taxon>
        <taxon>Trichinellida</taxon>
        <taxon>Trichinellidae</taxon>
        <taxon>Trichinella</taxon>
    </lineage>
</organism>
<proteinExistence type="predicted"/>
<keyword evidence="2" id="KW-1185">Reference proteome</keyword>